<feature type="domain" description="HTH rpiR-type" evidence="1">
    <location>
        <begin position="6"/>
        <end position="82"/>
    </location>
</feature>
<dbReference type="PANTHER" id="PTHR30514">
    <property type="entry name" value="GLUCOKINASE"/>
    <property type="match status" value="1"/>
</dbReference>
<dbReference type="InterPro" id="IPR009057">
    <property type="entry name" value="Homeodomain-like_sf"/>
</dbReference>
<dbReference type="InterPro" id="IPR000281">
    <property type="entry name" value="HTH_RpiR"/>
</dbReference>
<dbReference type="AlphaFoldDB" id="A0A1Y4T0N5"/>
<dbReference type="PANTHER" id="PTHR30514:SF10">
    <property type="entry name" value="MURR_RPIR FAMILY TRANSCRIPTIONAL REGULATOR"/>
    <property type="match status" value="1"/>
</dbReference>
<accession>A0A1Y4T0N5</accession>
<dbReference type="InterPro" id="IPR047640">
    <property type="entry name" value="RpiR-like"/>
</dbReference>
<dbReference type="GO" id="GO:0003700">
    <property type="term" value="F:DNA-binding transcription factor activity"/>
    <property type="evidence" value="ECO:0007669"/>
    <property type="project" value="InterPro"/>
</dbReference>
<reference evidence="2 3" key="1">
    <citation type="journal article" date="2018" name="BMC Genomics">
        <title>Whole genome sequencing and function prediction of 133 gut anaerobes isolated from chicken caecum in pure cultures.</title>
        <authorList>
            <person name="Medvecky M."/>
            <person name="Cejkova D."/>
            <person name="Polansky O."/>
            <person name="Karasova D."/>
            <person name="Kubasova T."/>
            <person name="Cizek A."/>
            <person name="Rychlik I."/>
        </authorList>
    </citation>
    <scope>NUCLEOTIDE SEQUENCE [LARGE SCALE GENOMIC DNA]</scope>
    <source>
        <strain evidence="2 3">An13</strain>
    </source>
</reference>
<evidence type="ECO:0000313" key="2">
    <source>
        <dbReference type="EMBL" id="OUQ35758.1"/>
    </source>
</evidence>
<name>A0A1Y4T0N5_9FIRM</name>
<dbReference type="Gene3D" id="1.10.10.10">
    <property type="entry name" value="Winged helix-like DNA-binding domain superfamily/Winged helix DNA-binding domain"/>
    <property type="match status" value="1"/>
</dbReference>
<dbReference type="OrthoDB" id="3684496at2"/>
<keyword evidence="3" id="KW-1185">Reference proteome</keyword>
<organism evidence="2 3">
    <name type="scientific">Massilimicrobiota timonensis</name>
    <dbReference type="NCBI Taxonomy" id="1776392"/>
    <lineage>
        <taxon>Bacteria</taxon>
        <taxon>Bacillati</taxon>
        <taxon>Bacillota</taxon>
        <taxon>Erysipelotrichia</taxon>
        <taxon>Erysipelotrichales</taxon>
        <taxon>Erysipelotrichaceae</taxon>
        <taxon>Massilimicrobiota</taxon>
    </lineage>
</organism>
<evidence type="ECO:0000313" key="3">
    <source>
        <dbReference type="Proteomes" id="UP000195305"/>
    </source>
</evidence>
<dbReference type="GO" id="GO:0097367">
    <property type="term" value="F:carbohydrate derivative binding"/>
    <property type="evidence" value="ECO:0007669"/>
    <property type="project" value="InterPro"/>
</dbReference>
<dbReference type="InterPro" id="IPR046348">
    <property type="entry name" value="SIS_dom_sf"/>
</dbReference>
<dbReference type="PROSITE" id="PS51071">
    <property type="entry name" value="HTH_RPIR"/>
    <property type="match status" value="1"/>
</dbReference>
<dbReference type="SUPFAM" id="SSF53697">
    <property type="entry name" value="SIS domain"/>
    <property type="match status" value="1"/>
</dbReference>
<dbReference type="Gene3D" id="3.40.50.10490">
    <property type="entry name" value="Glucose-6-phosphate isomerase like protein, domain 1"/>
    <property type="match status" value="1"/>
</dbReference>
<dbReference type="SUPFAM" id="SSF46689">
    <property type="entry name" value="Homeodomain-like"/>
    <property type="match status" value="1"/>
</dbReference>
<comment type="caution">
    <text evidence="2">The sequence shown here is derived from an EMBL/GenBank/DDBJ whole genome shotgun (WGS) entry which is preliminary data.</text>
</comment>
<dbReference type="GO" id="GO:0003677">
    <property type="term" value="F:DNA binding"/>
    <property type="evidence" value="ECO:0007669"/>
    <property type="project" value="InterPro"/>
</dbReference>
<evidence type="ECO:0000259" key="1">
    <source>
        <dbReference type="PROSITE" id="PS51071"/>
    </source>
</evidence>
<dbReference type="RefSeq" id="WP_087357306.1">
    <property type="nucleotide sequence ID" value="NZ_AP031415.1"/>
</dbReference>
<sequence length="256" mass="29851">MIYGKLPVVFLSVLTSEKKDSTNHQIATYILEHIDEMQNIGIQDLAKRCHVAMSSISRFCKEIGLKDFAQLKELLADSNFYFEEQSQSTSLQVRVRDYGQKIYESIQMVESSLNLKQLISLCQDLYQYQRVGIFGLLKAQTAAMNLQTDLLMTGKQVESYVSYFQQMDYILNADENDLIIILSYTGSYFEYENLRVLQKKLEAPKIWMITSVQENYPYFVDEVLTFQSLQDQGSHPYQLQFIASLIAQEYNYRYKI</sequence>
<protein>
    <recommendedName>
        <fullName evidence="1">HTH rpiR-type domain-containing protein</fullName>
    </recommendedName>
</protein>
<dbReference type="Proteomes" id="UP000195305">
    <property type="component" value="Unassembled WGS sequence"/>
</dbReference>
<dbReference type="EMBL" id="NFLJ01000006">
    <property type="protein sequence ID" value="OUQ35758.1"/>
    <property type="molecule type" value="Genomic_DNA"/>
</dbReference>
<proteinExistence type="predicted"/>
<gene>
    <name evidence="2" type="ORF">B5E75_02960</name>
</gene>
<dbReference type="Pfam" id="PF01418">
    <property type="entry name" value="HTH_6"/>
    <property type="match status" value="1"/>
</dbReference>
<dbReference type="GO" id="GO:1901135">
    <property type="term" value="P:carbohydrate derivative metabolic process"/>
    <property type="evidence" value="ECO:0007669"/>
    <property type="project" value="InterPro"/>
</dbReference>
<dbReference type="InterPro" id="IPR036388">
    <property type="entry name" value="WH-like_DNA-bd_sf"/>
</dbReference>